<feature type="transmembrane region" description="Helical" evidence="8">
    <location>
        <begin position="78"/>
        <end position="101"/>
    </location>
</feature>
<keyword evidence="11" id="KW-1185">Reference proteome</keyword>
<feature type="transmembrane region" description="Helical" evidence="8">
    <location>
        <begin position="12"/>
        <end position="30"/>
    </location>
</feature>
<evidence type="ECO:0000256" key="5">
    <source>
        <dbReference type="ARBA" id="ARBA00022692"/>
    </source>
</evidence>
<dbReference type="Gene3D" id="1.20.1720.10">
    <property type="entry name" value="Multidrug resistance protein D"/>
    <property type="match status" value="1"/>
</dbReference>
<evidence type="ECO:0000256" key="4">
    <source>
        <dbReference type="ARBA" id="ARBA00022475"/>
    </source>
</evidence>
<feature type="transmembrane region" description="Helical" evidence="8">
    <location>
        <begin position="375"/>
        <end position="394"/>
    </location>
</feature>
<dbReference type="InterPro" id="IPR011701">
    <property type="entry name" value="MFS"/>
</dbReference>
<keyword evidence="4" id="KW-1003">Cell membrane</keyword>
<evidence type="ECO:0000256" key="7">
    <source>
        <dbReference type="ARBA" id="ARBA00023136"/>
    </source>
</evidence>
<feature type="transmembrane region" description="Helical" evidence="8">
    <location>
        <begin position="281"/>
        <end position="302"/>
    </location>
</feature>
<protein>
    <submittedName>
        <fullName evidence="10">Multidrug effflux MFS transporter</fullName>
    </submittedName>
</protein>
<proteinExistence type="inferred from homology"/>
<organism evidence="10 11">
    <name type="scientific">Lutimonas vermicola</name>
    <dbReference type="NCBI Taxonomy" id="414288"/>
    <lineage>
        <taxon>Bacteria</taxon>
        <taxon>Pseudomonadati</taxon>
        <taxon>Bacteroidota</taxon>
        <taxon>Flavobacteriia</taxon>
        <taxon>Flavobacteriales</taxon>
        <taxon>Flavobacteriaceae</taxon>
        <taxon>Lutimonas</taxon>
    </lineage>
</organism>
<keyword evidence="6 8" id="KW-1133">Transmembrane helix</keyword>
<feature type="transmembrane region" description="Helical" evidence="8">
    <location>
        <begin position="253"/>
        <end position="274"/>
    </location>
</feature>
<gene>
    <name evidence="10" type="ORF">AABB81_02660</name>
</gene>
<comment type="similarity">
    <text evidence="2">Belongs to the major facilitator superfamily. Bcr/CmlA family.</text>
</comment>
<sequence>MKIQKPSQFEFVTLMASLMSIVALAIDALLPALEYIGFSIGTTESSDTQLLITMIFLGLGIGPLLFGPISDSLGRKPIVYMGFAVFIVASLICIYSESLFWMVMGRILQGVGLSAPRTISIAMVRDSYSGDYMARIMSFITVVFILVPIVAPAMGKFVLDHYNWQAIFYIQLIFSILVSIWFWKRQPETLPEEKRVKFSGHIFADGLKELIKHKRTIGYTLVSGFVTGSFMVYLSASQQIFHSQYGLKEEFPFIFAGLAISIGSATFLNGTLVVRYGMERIINLSILSFFGISLLYLILFYNTSNPNVIVLLAFFAMQFFSIGFLFGNLRAMAMEPIGHIAGIGAAITGFISTMMAVPISIYIGKFVDQRALPLFIGFLICSFLSILVIVYLRIDAKRQRQKLISKLS</sequence>
<evidence type="ECO:0000313" key="10">
    <source>
        <dbReference type="EMBL" id="MEL4454782.1"/>
    </source>
</evidence>
<feature type="transmembrane region" description="Helical" evidence="8">
    <location>
        <begin position="166"/>
        <end position="183"/>
    </location>
</feature>
<dbReference type="SUPFAM" id="SSF103473">
    <property type="entry name" value="MFS general substrate transporter"/>
    <property type="match status" value="1"/>
</dbReference>
<dbReference type="InterPro" id="IPR004812">
    <property type="entry name" value="Efflux_drug-R_Bcr/CmlA"/>
</dbReference>
<keyword evidence="7 8" id="KW-0472">Membrane</keyword>
<evidence type="ECO:0000256" key="1">
    <source>
        <dbReference type="ARBA" id="ARBA00004651"/>
    </source>
</evidence>
<feature type="transmembrane region" description="Helical" evidence="8">
    <location>
        <begin position="136"/>
        <end position="154"/>
    </location>
</feature>
<dbReference type="CDD" id="cd17320">
    <property type="entry name" value="MFS_MdfA_MDR_like"/>
    <property type="match status" value="1"/>
</dbReference>
<feature type="transmembrane region" description="Helical" evidence="8">
    <location>
        <begin position="308"/>
        <end position="329"/>
    </location>
</feature>
<dbReference type="PANTHER" id="PTHR23502:SF132">
    <property type="entry name" value="POLYAMINE TRANSPORTER 2-RELATED"/>
    <property type="match status" value="1"/>
</dbReference>
<dbReference type="PANTHER" id="PTHR23502">
    <property type="entry name" value="MAJOR FACILITATOR SUPERFAMILY"/>
    <property type="match status" value="1"/>
</dbReference>
<evidence type="ECO:0000256" key="6">
    <source>
        <dbReference type="ARBA" id="ARBA00022989"/>
    </source>
</evidence>
<feature type="transmembrane region" description="Helical" evidence="8">
    <location>
        <begin position="217"/>
        <end position="241"/>
    </location>
</feature>
<evidence type="ECO:0000256" key="8">
    <source>
        <dbReference type="SAM" id="Phobius"/>
    </source>
</evidence>
<dbReference type="InterPro" id="IPR020846">
    <property type="entry name" value="MFS_dom"/>
</dbReference>
<feature type="transmembrane region" description="Helical" evidence="8">
    <location>
        <begin position="50"/>
        <end position="66"/>
    </location>
</feature>
<dbReference type="EMBL" id="JBCDNA010000001">
    <property type="protein sequence ID" value="MEL4454782.1"/>
    <property type="molecule type" value="Genomic_DNA"/>
</dbReference>
<dbReference type="Proteomes" id="UP001474120">
    <property type="component" value="Unassembled WGS sequence"/>
</dbReference>
<comment type="caution">
    <text evidence="10">The sequence shown here is derived from an EMBL/GenBank/DDBJ whole genome shotgun (WGS) entry which is preliminary data.</text>
</comment>
<feature type="transmembrane region" description="Helical" evidence="8">
    <location>
        <begin position="341"/>
        <end position="363"/>
    </location>
</feature>
<name>A0ABU9KZN8_9FLAO</name>
<comment type="subcellular location">
    <subcellularLocation>
        <location evidence="1">Cell membrane</location>
        <topology evidence="1">Multi-pass membrane protein</topology>
    </subcellularLocation>
</comment>
<feature type="domain" description="Major facilitator superfamily (MFS) profile" evidence="9">
    <location>
        <begin position="9"/>
        <end position="397"/>
    </location>
</feature>
<dbReference type="InterPro" id="IPR036259">
    <property type="entry name" value="MFS_trans_sf"/>
</dbReference>
<dbReference type="Pfam" id="PF07690">
    <property type="entry name" value="MFS_1"/>
    <property type="match status" value="1"/>
</dbReference>
<keyword evidence="5 8" id="KW-0812">Transmembrane</keyword>
<dbReference type="RefSeq" id="WP_342158414.1">
    <property type="nucleotide sequence ID" value="NZ_JBCDNA010000001.1"/>
</dbReference>
<dbReference type="NCBIfam" id="TIGR00710">
    <property type="entry name" value="efflux_Bcr_CflA"/>
    <property type="match status" value="1"/>
</dbReference>
<accession>A0ABU9KZN8</accession>
<evidence type="ECO:0000313" key="11">
    <source>
        <dbReference type="Proteomes" id="UP001474120"/>
    </source>
</evidence>
<dbReference type="PROSITE" id="PS50850">
    <property type="entry name" value="MFS"/>
    <property type="match status" value="1"/>
</dbReference>
<reference evidence="10 11" key="1">
    <citation type="submission" date="2024-04" db="EMBL/GenBank/DDBJ databases">
        <title>whole genome sequencing of Lutimonas vermicola strain IMCC1616.</title>
        <authorList>
            <person name="Bae S.S."/>
        </authorList>
    </citation>
    <scope>NUCLEOTIDE SEQUENCE [LARGE SCALE GENOMIC DNA]</scope>
    <source>
        <strain evidence="10 11">IMCC1616</strain>
    </source>
</reference>
<evidence type="ECO:0000256" key="2">
    <source>
        <dbReference type="ARBA" id="ARBA00006236"/>
    </source>
</evidence>
<evidence type="ECO:0000259" key="9">
    <source>
        <dbReference type="PROSITE" id="PS50850"/>
    </source>
</evidence>
<keyword evidence="3" id="KW-0813">Transport</keyword>
<evidence type="ECO:0000256" key="3">
    <source>
        <dbReference type="ARBA" id="ARBA00022448"/>
    </source>
</evidence>